<dbReference type="InterPro" id="IPR035899">
    <property type="entry name" value="DBL_dom_sf"/>
</dbReference>
<dbReference type="PROSITE" id="PS50010">
    <property type="entry name" value="DH_2"/>
    <property type="match status" value="2"/>
</dbReference>
<feature type="domain" description="DH" evidence="3">
    <location>
        <begin position="7"/>
        <end position="112"/>
    </location>
</feature>
<feature type="compositionally biased region" description="Low complexity" evidence="1">
    <location>
        <begin position="662"/>
        <end position="698"/>
    </location>
</feature>
<feature type="compositionally biased region" description="Basic and acidic residues" evidence="1">
    <location>
        <begin position="408"/>
        <end position="417"/>
    </location>
</feature>
<dbReference type="PROSITE" id="PS50003">
    <property type="entry name" value="PH_DOMAIN"/>
    <property type="match status" value="1"/>
</dbReference>
<gene>
    <name evidence="4" type="ORF">TeGR_g4224</name>
</gene>
<accession>A0ABQ6M4M0</accession>
<feature type="compositionally biased region" description="Gly residues" evidence="1">
    <location>
        <begin position="733"/>
        <end position="748"/>
    </location>
</feature>
<dbReference type="Gene3D" id="2.30.29.30">
    <property type="entry name" value="Pleckstrin-homology domain (PH domain)/Phosphotyrosine-binding domain (PTB)"/>
    <property type="match status" value="1"/>
</dbReference>
<dbReference type="InterPro" id="IPR001478">
    <property type="entry name" value="PDZ"/>
</dbReference>
<name>A0ABQ6M4M0_9STRA</name>
<dbReference type="InterPro" id="IPR001849">
    <property type="entry name" value="PH_domain"/>
</dbReference>
<dbReference type="SUPFAM" id="SSF50156">
    <property type="entry name" value="PDZ domain-like"/>
    <property type="match status" value="1"/>
</dbReference>
<dbReference type="InterPro" id="IPR000219">
    <property type="entry name" value="DH_dom"/>
</dbReference>
<evidence type="ECO:0000259" key="3">
    <source>
        <dbReference type="PROSITE" id="PS50010"/>
    </source>
</evidence>
<dbReference type="InterPro" id="IPR011993">
    <property type="entry name" value="PH-like_dom_sf"/>
</dbReference>
<dbReference type="Proteomes" id="UP001165060">
    <property type="component" value="Unassembled WGS sequence"/>
</dbReference>
<dbReference type="Pfam" id="PF00621">
    <property type="entry name" value="RhoGEF"/>
    <property type="match status" value="1"/>
</dbReference>
<dbReference type="SMART" id="SM00228">
    <property type="entry name" value="PDZ"/>
    <property type="match status" value="1"/>
</dbReference>
<evidence type="ECO:0000313" key="5">
    <source>
        <dbReference type="Proteomes" id="UP001165060"/>
    </source>
</evidence>
<dbReference type="InterPro" id="IPR051092">
    <property type="entry name" value="FYVE_RhoGEF_PH"/>
</dbReference>
<feature type="compositionally biased region" description="Pro residues" evidence="1">
    <location>
        <begin position="422"/>
        <end position="431"/>
    </location>
</feature>
<sequence length="792" mass="82742">MSAMQSKRGKIVAEILSTENSYVSDLTCLIECFVVPIKTWLSELVMAQLAAVGSDDPPAQPKNYAALLSQAQNEHNAIFSNIEQLLAFNRVFEKDLTTSFSKNEGNNIGKMFCDAAPFFKMLLTELLKCTTAEHPDYTHLQKALELVSSVAVSLNDDMKSIETRKRTMDVATQFESLELLTPSRLFVKQGVLTKVCRQSAQRDFTFVLFNDCIIYGSPRIGKIGHAPNGEKYHKLHREISLHNSFVVDNIPNFMEGFLIINSEKSFYVNCGSAVAKNEWVSAIRAAHADLDSKLQRTSSWRSKHSKWENEIEVWGFEEDAESKTHIETWGLNGSAMNQGRGVLGIIPPESIKAIGEPGAALLSSGADEAPGGVRASLSLSSSGLSGGMSDALRRMSHKFSRKSISSPGDREGADARGSDASFPPPPPPPSTPAQEPEFQVRFDAFPAAPATPVVPNTPFNNILYSGGAYSGGAPAGRPKAASMQGTRVALPPSRTEPPPKPARRSSAPVAEKAALANIFVSDAQVKYTGAFPLKIGPYGLGLELVDATSPYPDGASPSIVRVSAFSSLPNGKVSPGLAAGVKAGDYLVAIEGVGVATTGHVLQLLQLLGAGNGSTVEVRVRRGGVAGAGPSAGGSTPPRVSRGAAAGGSGGGESVDLLGLNSGASPGASPASPGSTIAAAGAAAAARRAGGSAQRAQPPASPARPTGRFSLNHEASSHHLMGSRAGSEAWSGAEGGAEGAAGGAGGGGAHDGIDVMEFGETDFMNLLGVTKHRYRSMSEADRSKLRKGVGLS</sequence>
<dbReference type="Gene3D" id="1.20.900.10">
    <property type="entry name" value="Dbl homology (DH) domain"/>
    <property type="match status" value="2"/>
</dbReference>
<feature type="domain" description="PH" evidence="2">
    <location>
        <begin position="185"/>
        <end position="288"/>
    </location>
</feature>
<feature type="domain" description="DH" evidence="3">
    <location>
        <begin position="119"/>
        <end position="157"/>
    </location>
</feature>
<dbReference type="Pfam" id="PF00169">
    <property type="entry name" value="PH"/>
    <property type="match status" value="1"/>
</dbReference>
<evidence type="ECO:0000256" key="1">
    <source>
        <dbReference type="SAM" id="MobiDB-lite"/>
    </source>
</evidence>
<feature type="compositionally biased region" description="Low complexity" evidence="1">
    <location>
        <begin position="722"/>
        <end position="732"/>
    </location>
</feature>
<dbReference type="PANTHER" id="PTHR12673:SF159">
    <property type="entry name" value="LD03170P"/>
    <property type="match status" value="1"/>
</dbReference>
<evidence type="ECO:0000313" key="4">
    <source>
        <dbReference type="EMBL" id="GMI19304.1"/>
    </source>
</evidence>
<dbReference type="Gene3D" id="2.30.42.10">
    <property type="match status" value="1"/>
</dbReference>
<feature type="region of interest" description="Disordered" evidence="1">
    <location>
        <begin position="626"/>
        <end position="748"/>
    </location>
</feature>
<reference evidence="4 5" key="1">
    <citation type="journal article" date="2023" name="Commun. Biol.">
        <title>Genome analysis of Parmales, the sister group of diatoms, reveals the evolutionary specialization of diatoms from phago-mixotrophs to photoautotrophs.</title>
        <authorList>
            <person name="Ban H."/>
            <person name="Sato S."/>
            <person name="Yoshikawa S."/>
            <person name="Yamada K."/>
            <person name="Nakamura Y."/>
            <person name="Ichinomiya M."/>
            <person name="Sato N."/>
            <person name="Blanc-Mathieu R."/>
            <person name="Endo H."/>
            <person name="Kuwata A."/>
            <person name="Ogata H."/>
        </authorList>
    </citation>
    <scope>NUCLEOTIDE SEQUENCE [LARGE SCALE GENOMIC DNA]</scope>
</reference>
<dbReference type="SMART" id="SM00233">
    <property type="entry name" value="PH"/>
    <property type="match status" value="1"/>
</dbReference>
<dbReference type="PANTHER" id="PTHR12673">
    <property type="entry name" value="FACIOGENITAL DYSPLASIA PROTEIN"/>
    <property type="match status" value="1"/>
</dbReference>
<dbReference type="InterPro" id="IPR036034">
    <property type="entry name" value="PDZ_sf"/>
</dbReference>
<protein>
    <submittedName>
        <fullName evidence="4">Uncharacterized protein</fullName>
    </submittedName>
</protein>
<feature type="region of interest" description="Disordered" evidence="1">
    <location>
        <begin position="365"/>
        <end position="435"/>
    </location>
</feature>
<evidence type="ECO:0000259" key="2">
    <source>
        <dbReference type="PROSITE" id="PS50003"/>
    </source>
</evidence>
<proteinExistence type="predicted"/>
<feature type="region of interest" description="Disordered" evidence="1">
    <location>
        <begin position="473"/>
        <end position="505"/>
    </location>
</feature>
<dbReference type="EMBL" id="BRYB01003707">
    <property type="protein sequence ID" value="GMI19304.1"/>
    <property type="molecule type" value="Genomic_DNA"/>
</dbReference>
<organism evidence="4 5">
    <name type="scientific">Tetraparma gracilis</name>
    <dbReference type="NCBI Taxonomy" id="2962635"/>
    <lineage>
        <taxon>Eukaryota</taxon>
        <taxon>Sar</taxon>
        <taxon>Stramenopiles</taxon>
        <taxon>Ochrophyta</taxon>
        <taxon>Bolidophyceae</taxon>
        <taxon>Parmales</taxon>
        <taxon>Triparmaceae</taxon>
        <taxon>Tetraparma</taxon>
    </lineage>
</organism>
<keyword evidence="5" id="KW-1185">Reference proteome</keyword>
<dbReference type="SUPFAM" id="SSF48065">
    <property type="entry name" value="DBL homology domain (DH-domain)"/>
    <property type="match status" value="1"/>
</dbReference>
<comment type="caution">
    <text evidence="4">The sequence shown here is derived from an EMBL/GenBank/DDBJ whole genome shotgun (WGS) entry which is preliminary data.</text>
</comment>
<dbReference type="SUPFAM" id="SSF50729">
    <property type="entry name" value="PH domain-like"/>
    <property type="match status" value="1"/>
</dbReference>